<reference evidence="3 4" key="1">
    <citation type="journal article" date="2011" name="J. Bacteriol.">
        <title>Complete genome sequences of two hemotropic Mycoplasmas, Mycoplasma haemofelis strain Ohio2 and Mycoplasma suis strain Illinois.</title>
        <authorList>
            <person name="Messick J.B."/>
            <person name="Santos A.P."/>
            <person name="Guimaraes A.M."/>
        </authorList>
    </citation>
    <scope>NUCLEOTIDE SEQUENCE [LARGE SCALE GENOMIC DNA]</scope>
    <source>
        <strain evidence="3 4">Illinois</strain>
    </source>
</reference>
<organism evidence="3 4">
    <name type="scientific">Mycoplasma suis (strain Illinois)</name>
    <dbReference type="NCBI Taxonomy" id="768700"/>
    <lineage>
        <taxon>Bacteria</taxon>
        <taxon>Bacillati</taxon>
        <taxon>Mycoplasmatota</taxon>
        <taxon>Mollicutes</taxon>
        <taxon>Mycoplasmataceae</taxon>
        <taxon>Mycoplasma</taxon>
    </lineage>
</organism>
<dbReference type="RefSeq" id="WP_013609693.1">
    <property type="nucleotide sequence ID" value="NC_015155.1"/>
</dbReference>
<keyword evidence="2" id="KW-1133">Transmembrane helix</keyword>
<protein>
    <submittedName>
        <fullName evidence="3">Uncharacterized protein</fullName>
    </submittedName>
</protein>
<keyword evidence="4" id="KW-1185">Reference proteome</keyword>
<name>F0QQH5_MYCSL</name>
<gene>
    <name evidence="3" type="ordered locus">MSU_0201</name>
</gene>
<dbReference type="AlphaFoldDB" id="F0QQH5"/>
<evidence type="ECO:0000313" key="4">
    <source>
        <dbReference type="Proteomes" id="UP000007484"/>
    </source>
</evidence>
<evidence type="ECO:0000256" key="1">
    <source>
        <dbReference type="SAM" id="MobiDB-lite"/>
    </source>
</evidence>
<dbReference type="Proteomes" id="UP000007484">
    <property type="component" value="Chromosome"/>
</dbReference>
<feature type="transmembrane region" description="Helical" evidence="2">
    <location>
        <begin position="7"/>
        <end position="30"/>
    </location>
</feature>
<dbReference type="HOGENOM" id="CLU_896654_0_0_14"/>
<sequence>MLTGIKIIPVILGITGVVGGGSFGLTTYLMNNYGQQIKERVVSERKNSDKPDNPSTLIAEGDRGKNPDENLRSPELHEKNDELPSPKDIKEVVEPIVSSLTNSQNDDHSLIQVEDNLDSHFSEDSDGPKRKEDYLKAKQEGRIMAQYIYRNNDYSVDEENSSDVVELSTTCEYWVDLHKENKKTMPQSDCEVLISENLETQDKNQPIMWLKFKEQGFSVIPKEHFYSLGSDDNYSSIIMKGESWAEGSFVCSSKQSGTSEIVISCEKSVTENPISE</sequence>
<dbReference type="EMBL" id="CP002525">
    <property type="protein sequence ID" value="ADX97745.1"/>
    <property type="molecule type" value="Genomic_DNA"/>
</dbReference>
<feature type="compositionally biased region" description="Basic and acidic residues" evidence="1">
    <location>
        <begin position="42"/>
        <end position="52"/>
    </location>
</feature>
<dbReference type="KEGG" id="mss:MSU_0201"/>
<evidence type="ECO:0000256" key="2">
    <source>
        <dbReference type="SAM" id="Phobius"/>
    </source>
</evidence>
<keyword evidence="2" id="KW-0812">Transmembrane</keyword>
<feature type="region of interest" description="Disordered" evidence="1">
    <location>
        <begin position="42"/>
        <end position="88"/>
    </location>
</feature>
<keyword evidence="2" id="KW-0472">Membrane</keyword>
<proteinExistence type="predicted"/>
<accession>F0QQH5</accession>
<evidence type="ECO:0000313" key="3">
    <source>
        <dbReference type="EMBL" id="ADX97745.1"/>
    </source>
</evidence>
<dbReference type="STRING" id="768700.MSU_0201"/>
<feature type="compositionally biased region" description="Basic and acidic residues" evidence="1">
    <location>
        <begin position="60"/>
        <end position="88"/>
    </location>
</feature>